<dbReference type="HOGENOM" id="CLU_2040983_0_0_1"/>
<name>T1IQN2_STRMM</name>
<reference evidence="3" key="1">
    <citation type="submission" date="2011-05" db="EMBL/GenBank/DDBJ databases">
        <authorList>
            <person name="Richards S.R."/>
            <person name="Qu J."/>
            <person name="Jiang H."/>
            <person name="Jhangiani S.N."/>
            <person name="Agravi P."/>
            <person name="Goodspeed R."/>
            <person name="Gross S."/>
            <person name="Mandapat C."/>
            <person name="Jackson L."/>
            <person name="Mathew T."/>
            <person name="Pu L."/>
            <person name="Thornton R."/>
            <person name="Saada N."/>
            <person name="Wilczek-Boney K.B."/>
            <person name="Lee S."/>
            <person name="Kovar C."/>
            <person name="Wu Y."/>
            <person name="Scherer S.E."/>
            <person name="Worley K.C."/>
            <person name="Muzny D.M."/>
            <person name="Gibbs R."/>
        </authorList>
    </citation>
    <scope>NUCLEOTIDE SEQUENCE</scope>
    <source>
        <strain evidence="3">Brora</strain>
    </source>
</reference>
<evidence type="ECO:0000256" key="1">
    <source>
        <dbReference type="SAM" id="MobiDB-lite"/>
    </source>
</evidence>
<dbReference type="Proteomes" id="UP000014500">
    <property type="component" value="Unassembled WGS sequence"/>
</dbReference>
<evidence type="ECO:0000313" key="3">
    <source>
        <dbReference type="Proteomes" id="UP000014500"/>
    </source>
</evidence>
<feature type="region of interest" description="Disordered" evidence="1">
    <location>
        <begin position="20"/>
        <end position="50"/>
    </location>
</feature>
<proteinExistence type="predicted"/>
<reference evidence="2" key="2">
    <citation type="submission" date="2015-02" db="UniProtKB">
        <authorList>
            <consortium name="EnsemblMetazoa"/>
        </authorList>
    </citation>
    <scope>IDENTIFICATION</scope>
</reference>
<protein>
    <submittedName>
        <fullName evidence="2">Uncharacterized protein</fullName>
    </submittedName>
</protein>
<dbReference type="EnsemblMetazoa" id="SMAR003353-RA">
    <property type="protein sequence ID" value="SMAR003353-PA"/>
    <property type="gene ID" value="SMAR003353"/>
</dbReference>
<organism evidence="2 3">
    <name type="scientific">Strigamia maritima</name>
    <name type="common">European centipede</name>
    <name type="synonym">Geophilus maritimus</name>
    <dbReference type="NCBI Taxonomy" id="126957"/>
    <lineage>
        <taxon>Eukaryota</taxon>
        <taxon>Metazoa</taxon>
        <taxon>Ecdysozoa</taxon>
        <taxon>Arthropoda</taxon>
        <taxon>Myriapoda</taxon>
        <taxon>Chilopoda</taxon>
        <taxon>Pleurostigmophora</taxon>
        <taxon>Geophilomorpha</taxon>
        <taxon>Linotaeniidae</taxon>
        <taxon>Strigamia</taxon>
    </lineage>
</organism>
<accession>T1IQN2</accession>
<dbReference type="AlphaFoldDB" id="T1IQN2"/>
<dbReference type="EMBL" id="JH431312">
    <property type="status" value="NOT_ANNOTATED_CDS"/>
    <property type="molecule type" value="Genomic_DNA"/>
</dbReference>
<sequence length="121" mass="13447">MIKNSTLRGRGLPLEPVFRTRDALSPDPGASESLIKRWEPGKDGHRSTKAVSRREGIVVNGVDCNRGFLTGSCAHEDLVMALCVSRVGTVETHEVWLSSDVEDNFLVSCWEFWCLQGDENN</sequence>
<evidence type="ECO:0000313" key="2">
    <source>
        <dbReference type="EnsemblMetazoa" id="SMAR003353-PA"/>
    </source>
</evidence>
<keyword evidence="3" id="KW-1185">Reference proteome</keyword>
<feature type="compositionally biased region" description="Basic and acidic residues" evidence="1">
    <location>
        <begin position="34"/>
        <end position="50"/>
    </location>
</feature>